<evidence type="ECO:0000259" key="2">
    <source>
        <dbReference type="Pfam" id="PF21505"/>
    </source>
</evidence>
<keyword evidence="3" id="KW-0647">Proteasome</keyword>
<dbReference type="SUPFAM" id="SSF48371">
    <property type="entry name" value="ARM repeat"/>
    <property type="match status" value="1"/>
</dbReference>
<dbReference type="InterPro" id="IPR048570">
    <property type="entry name" value="PSMD1_RPN2_N"/>
</dbReference>
<dbReference type="Pfam" id="PF01851">
    <property type="entry name" value="PC_rep"/>
    <property type="match status" value="2"/>
</dbReference>
<dbReference type="Proteomes" id="UP000616769">
    <property type="component" value="Unassembled WGS sequence"/>
</dbReference>
<dbReference type="Pfam" id="PF21505">
    <property type="entry name" value="RPN2_N"/>
    <property type="match status" value="1"/>
</dbReference>
<dbReference type="AlphaFoldDB" id="A0A132AGE0"/>
<dbReference type="GO" id="GO:0043161">
    <property type="term" value="P:proteasome-mediated ubiquitin-dependent protein catabolic process"/>
    <property type="evidence" value="ECO:0007669"/>
    <property type="project" value="TreeGrafter"/>
</dbReference>
<dbReference type="Gene3D" id="1.25.10.10">
    <property type="entry name" value="Leucine-rich Repeat Variant"/>
    <property type="match status" value="1"/>
</dbReference>
<dbReference type="VEuPathDB" id="VectorBase:SSCA006354"/>
<dbReference type="InterPro" id="IPR002015">
    <property type="entry name" value="Proteasome/cyclosome_rpt"/>
</dbReference>
<sequence>MHQKLHLTSASGIISLLDDSLPEMKIFALDKLNNVVDEFWAEISDVIGKIEVLYEDESFPHRKLAALVASKVYYHLGSFEDSLIYALCAGDLFNVNATNEYVDTIIAKSIDHYTKLRVANLSGDSTQTIDVRLENIVNRMFQRCFDDGQYKQAIGIALETRRMDMFEKAILQSGDLTKMLAYAFKITMSLIDNLHYRSEVLRILTQLYKNLHVPDYISMTQCLIFLDDAKSLAELLDNLIKEDDLLAYQIAFDLYESATQQFLSRILDSLKNKAPIASLLKQSYQAAKIGENASDSEKMETDTSQDSESSKPKSDSTSERKKEDLNEEDRKLQERFEKLAIILSGDISIELDLQFLIRNNHTDLLILKNTKDAVRNSVCHNATVISNGFMHCGTTSDQFLRDNLDWLSRAVNWAKFSATASLGVIHKRHEKEALHLMSSYLPKDNGPGSGYTEGGGLMALGLIHANHGGAIIEYLLNQLKGATNEAVKHGGCLGLGLAAMGTHRNDVYEQLKYNLYQDNAVIGEAAGIAMGLVMLGSKSQFAIQDMISYAQETQHEKILRGLALGISLIMFNLLEEADSLIETLCMDKD</sequence>
<dbReference type="InterPro" id="IPR016024">
    <property type="entry name" value="ARM-type_fold"/>
</dbReference>
<dbReference type="EMBL" id="JXLN01014379">
    <property type="protein sequence ID" value="KPM10003.1"/>
    <property type="molecule type" value="Genomic_DNA"/>
</dbReference>
<evidence type="ECO:0000313" key="3">
    <source>
        <dbReference type="EMBL" id="KPM10003.1"/>
    </source>
</evidence>
<dbReference type="GO" id="GO:0008540">
    <property type="term" value="C:proteasome regulatory particle, base subcomplex"/>
    <property type="evidence" value="ECO:0007669"/>
    <property type="project" value="TreeGrafter"/>
</dbReference>
<dbReference type="GO" id="GO:0034515">
    <property type="term" value="C:proteasome storage granule"/>
    <property type="evidence" value="ECO:0007669"/>
    <property type="project" value="TreeGrafter"/>
</dbReference>
<feature type="non-terminal residue" evidence="3">
    <location>
        <position position="1"/>
    </location>
</feature>
<dbReference type="OrthoDB" id="261572at2759"/>
<evidence type="ECO:0000256" key="1">
    <source>
        <dbReference type="SAM" id="MobiDB-lite"/>
    </source>
</evidence>
<gene>
    <name evidence="3" type="ORF">QR98_0085490</name>
</gene>
<reference evidence="3 4" key="1">
    <citation type="journal article" date="2015" name="Parasit. Vectors">
        <title>Draft genome of the scabies mite.</title>
        <authorList>
            <person name="Rider S.D.Jr."/>
            <person name="Morgan M.S."/>
            <person name="Arlian L.G."/>
        </authorList>
    </citation>
    <scope>NUCLEOTIDE SEQUENCE [LARGE SCALE GENOMIC DNA]</scope>
    <source>
        <strain evidence="3">Arlian Lab</strain>
    </source>
</reference>
<feature type="region of interest" description="Disordered" evidence="1">
    <location>
        <begin position="291"/>
        <end position="329"/>
    </location>
</feature>
<dbReference type="FunFam" id="1.25.10.10:FF:000426">
    <property type="entry name" value="Proteasome 26S subunit, non-ATPase 1"/>
    <property type="match status" value="1"/>
</dbReference>
<accession>A0A132AGE0</accession>
<proteinExistence type="predicted"/>
<evidence type="ECO:0000313" key="4">
    <source>
        <dbReference type="Proteomes" id="UP000616769"/>
    </source>
</evidence>
<name>A0A132AGE0_SARSC</name>
<dbReference type="PANTHER" id="PTHR10943:SF2">
    <property type="entry name" value="26S PROTEASOME NON-ATPASE REGULATORY SUBUNIT 1"/>
    <property type="match status" value="1"/>
</dbReference>
<protein>
    <submittedName>
        <fullName evidence="3">26S proteasome non-ATPase regulatory subunit 1-like protein</fullName>
    </submittedName>
</protein>
<comment type="caution">
    <text evidence="3">The sequence shown here is derived from an EMBL/GenBank/DDBJ whole genome shotgun (WGS) entry which is preliminary data.</text>
</comment>
<feature type="domain" description="26S proteasome non-ATPase regulatory subunit 1/RPN2 N-terminal" evidence="2">
    <location>
        <begin position="8"/>
        <end position="360"/>
    </location>
</feature>
<dbReference type="PANTHER" id="PTHR10943">
    <property type="entry name" value="26S PROTEASOME NON-ATPASE REGULATORY SUBUNIT"/>
    <property type="match status" value="1"/>
</dbReference>
<organism evidence="3 4">
    <name type="scientific">Sarcoptes scabiei</name>
    <name type="common">Itch mite</name>
    <name type="synonym">Acarus scabiei</name>
    <dbReference type="NCBI Taxonomy" id="52283"/>
    <lineage>
        <taxon>Eukaryota</taxon>
        <taxon>Metazoa</taxon>
        <taxon>Ecdysozoa</taxon>
        <taxon>Arthropoda</taxon>
        <taxon>Chelicerata</taxon>
        <taxon>Arachnida</taxon>
        <taxon>Acari</taxon>
        <taxon>Acariformes</taxon>
        <taxon>Sarcoptiformes</taxon>
        <taxon>Astigmata</taxon>
        <taxon>Psoroptidia</taxon>
        <taxon>Sarcoptoidea</taxon>
        <taxon>Sarcoptidae</taxon>
        <taxon>Sarcoptinae</taxon>
        <taxon>Sarcoptes</taxon>
    </lineage>
</organism>
<dbReference type="GO" id="GO:0005634">
    <property type="term" value="C:nucleus"/>
    <property type="evidence" value="ECO:0007669"/>
    <property type="project" value="TreeGrafter"/>
</dbReference>
<feature type="compositionally biased region" description="Basic and acidic residues" evidence="1">
    <location>
        <begin position="308"/>
        <end position="329"/>
    </location>
</feature>
<dbReference type="InterPro" id="IPR011989">
    <property type="entry name" value="ARM-like"/>
</dbReference>